<gene>
    <name evidence="1" type="ORF">Salat_0964400</name>
</gene>
<proteinExistence type="predicted"/>
<dbReference type="GO" id="GO:0032544">
    <property type="term" value="P:plastid translation"/>
    <property type="evidence" value="ECO:0007669"/>
    <property type="project" value="TreeGrafter"/>
</dbReference>
<reference evidence="1" key="2">
    <citation type="journal article" date="2024" name="Plant">
        <title>Genomic evolution and insights into agronomic trait innovations of Sesamum species.</title>
        <authorList>
            <person name="Miao H."/>
            <person name="Wang L."/>
            <person name="Qu L."/>
            <person name="Liu H."/>
            <person name="Sun Y."/>
            <person name="Le M."/>
            <person name="Wang Q."/>
            <person name="Wei S."/>
            <person name="Zheng Y."/>
            <person name="Lin W."/>
            <person name="Duan Y."/>
            <person name="Cao H."/>
            <person name="Xiong S."/>
            <person name="Wang X."/>
            <person name="Wei L."/>
            <person name="Li C."/>
            <person name="Ma Q."/>
            <person name="Ju M."/>
            <person name="Zhao R."/>
            <person name="Li G."/>
            <person name="Mu C."/>
            <person name="Tian Q."/>
            <person name="Mei H."/>
            <person name="Zhang T."/>
            <person name="Gao T."/>
            <person name="Zhang H."/>
        </authorList>
    </citation>
    <scope>NUCLEOTIDE SEQUENCE</scope>
    <source>
        <strain evidence="1">3651</strain>
    </source>
</reference>
<protein>
    <submittedName>
        <fullName evidence="1">Uncharacterized protein</fullName>
    </submittedName>
</protein>
<reference evidence="1" key="1">
    <citation type="submission" date="2020-06" db="EMBL/GenBank/DDBJ databases">
        <authorList>
            <person name="Li T."/>
            <person name="Hu X."/>
            <person name="Zhang T."/>
            <person name="Song X."/>
            <person name="Zhang H."/>
            <person name="Dai N."/>
            <person name="Sheng W."/>
            <person name="Hou X."/>
            <person name="Wei L."/>
        </authorList>
    </citation>
    <scope>NUCLEOTIDE SEQUENCE</scope>
    <source>
        <strain evidence="1">3651</strain>
        <tissue evidence="1">Leaf</tissue>
    </source>
</reference>
<sequence length="183" mass="20550">MGLIPDQFSNTLLFLSEEYDSSEGCKKMKKLIIVIIPKIVKLCNNFIALQQNLDLGCKIQAPSVFNNRGLVIVKAASHGDGTVPESPIPSSDSNEASVPVESLPLESKLQLKLQQKMRMKMAKKIRLRRKRLVRKTPFEEEGTMAAFKVEEEQECVNFTSRFLAALFLTTCFLTMQCNSCIFG</sequence>
<dbReference type="PANTHER" id="PTHR34678:SF1">
    <property type="entry name" value="LARGE RIBOSOMAL SUBUNIT PROTEIN CL37"/>
    <property type="match status" value="1"/>
</dbReference>
<organism evidence="1 2">
    <name type="scientific">Sesamum alatum</name>
    <dbReference type="NCBI Taxonomy" id="300844"/>
    <lineage>
        <taxon>Eukaryota</taxon>
        <taxon>Viridiplantae</taxon>
        <taxon>Streptophyta</taxon>
        <taxon>Embryophyta</taxon>
        <taxon>Tracheophyta</taxon>
        <taxon>Spermatophyta</taxon>
        <taxon>Magnoliopsida</taxon>
        <taxon>eudicotyledons</taxon>
        <taxon>Gunneridae</taxon>
        <taxon>Pentapetalae</taxon>
        <taxon>asterids</taxon>
        <taxon>lamiids</taxon>
        <taxon>Lamiales</taxon>
        <taxon>Pedaliaceae</taxon>
        <taxon>Sesamum</taxon>
    </lineage>
</organism>
<dbReference type="EMBL" id="JACGWO010000003">
    <property type="protein sequence ID" value="KAK4432023.1"/>
    <property type="molecule type" value="Genomic_DNA"/>
</dbReference>
<dbReference type="InterPro" id="IPR040307">
    <property type="entry name" value="Ribosomal_cL37"/>
</dbReference>
<name>A0AAE1YL77_9LAMI</name>
<keyword evidence="2" id="KW-1185">Reference proteome</keyword>
<evidence type="ECO:0000313" key="1">
    <source>
        <dbReference type="EMBL" id="KAK4432023.1"/>
    </source>
</evidence>
<dbReference type="GO" id="GO:0009535">
    <property type="term" value="C:chloroplast thylakoid membrane"/>
    <property type="evidence" value="ECO:0007669"/>
    <property type="project" value="TreeGrafter"/>
</dbReference>
<evidence type="ECO:0000313" key="2">
    <source>
        <dbReference type="Proteomes" id="UP001293254"/>
    </source>
</evidence>
<dbReference type="Proteomes" id="UP001293254">
    <property type="component" value="Unassembled WGS sequence"/>
</dbReference>
<comment type="caution">
    <text evidence="1">The sequence shown here is derived from an EMBL/GenBank/DDBJ whole genome shotgun (WGS) entry which is preliminary data.</text>
</comment>
<accession>A0AAE1YL77</accession>
<dbReference type="AlphaFoldDB" id="A0AAE1YL77"/>
<dbReference type="PANTHER" id="PTHR34678">
    <property type="entry name" value="50S RIBOSOMAL PROTEIN 5, CHLOROPLASTIC"/>
    <property type="match status" value="1"/>
</dbReference>